<evidence type="ECO:0000313" key="1">
    <source>
        <dbReference type="EMBL" id="CAG8736053.1"/>
    </source>
</evidence>
<proteinExistence type="predicted"/>
<feature type="non-terminal residue" evidence="1">
    <location>
        <position position="1"/>
    </location>
</feature>
<protein>
    <submittedName>
        <fullName evidence="1">10497_t:CDS:1</fullName>
    </submittedName>
</protein>
<organism evidence="1 2">
    <name type="scientific">Funneliformis caledonium</name>
    <dbReference type="NCBI Taxonomy" id="1117310"/>
    <lineage>
        <taxon>Eukaryota</taxon>
        <taxon>Fungi</taxon>
        <taxon>Fungi incertae sedis</taxon>
        <taxon>Mucoromycota</taxon>
        <taxon>Glomeromycotina</taxon>
        <taxon>Glomeromycetes</taxon>
        <taxon>Glomerales</taxon>
        <taxon>Glomeraceae</taxon>
        <taxon>Funneliformis</taxon>
    </lineage>
</organism>
<reference evidence="1" key="1">
    <citation type="submission" date="2021-06" db="EMBL/GenBank/DDBJ databases">
        <authorList>
            <person name="Kallberg Y."/>
            <person name="Tangrot J."/>
            <person name="Rosling A."/>
        </authorList>
    </citation>
    <scope>NUCLEOTIDE SEQUENCE</scope>
    <source>
        <strain evidence="1">UK204</strain>
    </source>
</reference>
<name>A0A9N9IGD6_9GLOM</name>
<keyword evidence="2" id="KW-1185">Reference proteome</keyword>
<feature type="non-terminal residue" evidence="1">
    <location>
        <position position="65"/>
    </location>
</feature>
<comment type="caution">
    <text evidence="1">The sequence shown here is derived from an EMBL/GenBank/DDBJ whole genome shotgun (WGS) entry which is preliminary data.</text>
</comment>
<dbReference type="EMBL" id="CAJVPQ010013491">
    <property type="protein sequence ID" value="CAG8736053.1"/>
    <property type="molecule type" value="Genomic_DNA"/>
</dbReference>
<dbReference type="OrthoDB" id="2402156at2759"/>
<evidence type="ECO:0000313" key="2">
    <source>
        <dbReference type="Proteomes" id="UP000789570"/>
    </source>
</evidence>
<dbReference type="Proteomes" id="UP000789570">
    <property type="component" value="Unassembled WGS sequence"/>
</dbReference>
<gene>
    <name evidence="1" type="ORF">FCALED_LOCUS15309</name>
</gene>
<sequence>FTSPLLKNMFNANENFMKRQCFELLKTIFNNHSYHSHSINFERDESDVMDECFTRCSNNIRSDEY</sequence>
<dbReference type="AlphaFoldDB" id="A0A9N9IGD6"/>
<accession>A0A9N9IGD6</accession>